<evidence type="ECO:0000259" key="2">
    <source>
        <dbReference type="Pfam" id="PF13193"/>
    </source>
</evidence>
<reference evidence="3 4" key="1">
    <citation type="journal article" date="2004" name="Nature">
        <title>Genome sequence of Silicibacter pomeroyi reveals adaptations to the marine environment.</title>
        <authorList>
            <person name="Moran M.A."/>
            <person name="Buchan A."/>
            <person name="Gonzalez J.M."/>
            <person name="Heidelberg J.F."/>
            <person name="Whitman W.B."/>
            <person name="Kiene R.P."/>
            <person name="Henriksen J.R."/>
            <person name="King G.M."/>
            <person name="Belas R."/>
            <person name="Fuqua C."/>
            <person name="Brinkac L."/>
            <person name="Lewis M."/>
            <person name="Johri S."/>
            <person name="Weaver B."/>
            <person name="Pai G."/>
            <person name="Eisen J.A."/>
            <person name="Rahe E."/>
            <person name="Sheldon W.M."/>
            <person name="Ye W."/>
            <person name="Miller T.R."/>
            <person name="Carlton J."/>
            <person name="Rasko D.A."/>
            <person name="Paulsen I.T."/>
            <person name="Ren Q."/>
            <person name="Daugherty S.C."/>
            <person name="Deboy R.T."/>
            <person name="Dodson R.J."/>
            <person name="Durkin A.S."/>
            <person name="Madupu R."/>
            <person name="Nelson W.C."/>
            <person name="Sullivan S.A."/>
            <person name="Rosovitz M.J."/>
            <person name="Haft D.H."/>
            <person name="Selengut J."/>
            <person name="Ward N."/>
        </authorList>
    </citation>
    <scope>NUCLEOTIDE SEQUENCE [LARGE SCALE GENOMIC DNA]</scope>
    <source>
        <strain evidence="4">ATCC 700808 / DSM 15171 / DSS-3</strain>
        <plasmid evidence="4">Plasmid megaplasmid Spo</plasmid>
    </source>
</reference>
<dbReference type="PANTHER" id="PTHR43767:SF1">
    <property type="entry name" value="NONRIBOSOMAL PEPTIDE SYNTHASE PES1 (EUROFUNG)-RELATED"/>
    <property type="match status" value="1"/>
</dbReference>
<dbReference type="SUPFAM" id="SSF56801">
    <property type="entry name" value="Acetyl-CoA synthetase-like"/>
    <property type="match status" value="1"/>
</dbReference>
<dbReference type="InterPro" id="IPR000873">
    <property type="entry name" value="AMP-dep_synth/lig_dom"/>
</dbReference>
<dbReference type="InterPro" id="IPR025110">
    <property type="entry name" value="AMP-bd_C"/>
</dbReference>
<dbReference type="InterPro" id="IPR020845">
    <property type="entry name" value="AMP-binding_CS"/>
</dbReference>
<dbReference type="Gene3D" id="3.40.50.12780">
    <property type="entry name" value="N-terminal domain of ligase-like"/>
    <property type="match status" value="1"/>
</dbReference>
<dbReference type="PaxDb" id="246200-SPOA0130"/>
<dbReference type="InterPro" id="IPR045851">
    <property type="entry name" value="AMP-bd_C_sf"/>
</dbReference>
<feature type="domain" description="AMP-dependent synthetase/ligase" evidence="1">
    <location>
        <begin position="30"/>
        <end position="369"/>
    </location>
</feature>
<dbReference type="Pfam" id="PF13193">
    <property type="entry name" value="AMP-binding_C"/>
    <property type="match status" value="1"/>
</dbReference>
<evidence type="ECO:0000313" key="3">
    <source>
        <dbReference type="EMBL" id="AAV97267.1"/>
    </source>
</evidence>
<dbReference type="PROSITE" id="PS00455">
    <property type="entry name" value="AMP_BINDING"/>
    <property type="match status" value="1"/>
</dbReference>
<dbReference type="PANTHER" id="PTHR43767">
    <property type="entry name" value="LONG-CHAIN-FATTY-ACID--COA LIGASE"/>
    <property type="match status" value="1"/>
</dbReference>
<dbReference type="EMBL" id="CP000032">
    <property type="protein sequence ID" value="AAV97267.1"/>
    <property type="molecule type" value="Genomic_DNA"/>
</dbReference>
<feature type="domain" description="AMP-binding enzyme C-terminal" evidence="2">
    <location>
        <begin position="432"/>
        <end position="509"/>
    </location>
</feature>
<keyword evidence="4" id="KW-1185">Reference proteome</keyword>
<dbReference type="AlphaFoldDB" id="Q5LL96"/>
<sequence>MRRMNKTVFGRFTETAHRRGDAPFLHVLEETAVIYGIPAGDISYGEMGARIADWADRLSLAGFGHGHRVGLLLQNRPVFLEIWLALNSLGASVVPINPDLRLAELEYMVAHSEMALAIVLPERHQEMSEAVANAGSEALVITSDTDIPPAPAPSTPTVDLGPETECALLYTSGTTGRPKGCILTNEYFLHSGDWYAETGGYISLRRDAERMLTPLPLFHMNAMAVSVMAMITTGGCLTMLDRFHPRSWWEAVRKSGATVVHYLGVMPPMLMGAEPSEADRDHDVRFGFGAGVDPKLHAAFEERYGFPLIEAWACTETGSGGVISAHEEPRKVGTSCFGRPCDNVAVRVVDDSGQDVAPGQPGELLVRRAGDNPRYGFCAGYLKNPEATEELWKGGWLNTGDVVLQDEDGSLHFVDRKKNVIRRSGENIAAVEVESILNRHPDIRISAAAAYSDDLRGDEVAVFLILENGGGDEAKAVEIVTWALGQMAYYKVPGWIAFVEDLPLTATQKILRGKLKSLLEDTAARSGFIDTRHLKKRQQ</sequence>
<gene>
    <name evidence="3" type="ordered locus">SPOA0130</name>
</gene>
<protein>
    <submittedName>
        <fullName evidence="3">AMP-binding enzyme family protein</fullName>
    </submittedName>
</protein>
<dbReference type="KEGG" id="sil:SPOA0130"/>
<dbReference type="InterPro" id="IPR050237">
    <property type="entry name" value="ATP-dep_AMP-bd_enzyme"/>
</dbReference>
<dbReference type="Gene3D" id="3.30.300.30">
    <property type="match status" value="1"/>
</dbReference>
<dbReference type="Pfam" id="PF00501">
    <property type="entry name" value="AMP-binding"/>
    <property type="match status" value="1"/>
</dbReference>
<dbReference type="InterPro" id="IPR042099">
    <property type="entry name" value="ANL_N_sf"/>
</dbReference>
<geneLocation type="plasmid" evidence="4">
    <name>megaplasmid Spo</name>
</geneLocation>
<dbReference type="RefSeq" id="WP_011241913.1">
    <property type="nucleotide sequence ID" value="NC_006569.1"/>
</dbReference>
<dbReference type="HOGENOM" id="CLU_000022_59_0_5"/>
<dbReference type="eggNOG" id="COG0318">
    <property type="taxonomic scope" value="Bacteria"/>
</dbReference>
<name>Q5LL96_RUEPO</name>
<keyword evidence="3" id="KW-0614">Plasmid</keyword>
<evidence type="ECO:0000313" key="4">
    <source>
        <dbReference type="Proteomes" id="UP000001023"/>
    </source>
</evidence>
<organism evidence="3 4">
    <name type="scientific">Ruegeria pomeroyi (strain ATCC 700808 / DSM 15171 / DSS-3)</name>
    <name type="common">Silicibacter pomeroyi</name>
    <dbReference type="NCBI Taxonomy" id="246200"/>
    <lineage>
        <taxon>Bacteria</taxon>
        <taxon>Pseudomonadati</taxon>
        <taxon>Pseudomonadota</taxon>
        <taxon>Alphaproteobacteria</taxon>
        <taxon>Rhodobacterales</taxon>
        <taxon>Roseobacteraceae</taxon>
        <taxon>Ruegeria</taxon>
    </lineage>
</organism>
<reference evidence="3 4" key="2">
    <citation type="journal article" date="2014" name="Stand. Genomic Sci.">
        <title>An updated genome annotation for the model marine bacterium Ruegeria pomeroyi DSS-3.</title>
        <authorList>
            <person name="Rivers A.R."/>
            <person name="Smith C.B."/>
            <person name="Moran M.A."/>
        </authorList>
    </citation>
    <scope>GENOME REANNOTATION</scope>
    <source>
        <strain evidence="4">ATCC 700808 / DSM 15171 / DSS-3</strain>
        <plasmid evidence="4">Plasmid megaplasmid Spo</plasmid>
    </source>
</reference>
<accession>Q5LL96</accession>
<proteinExistence type="predicted"/>
<evidence type="ECO:0000259" key="1">
    <source>
        <dbReference type="Pfam" id="PF00501"/>
    </source>
</evidence>
<dbReference type="Proteomes" id="UP000001023">
    <property type="component" value="Plasmid megaplasmid"/>
</dbReference>
<dbReference type="GO" id="GO:0016878">
    <property type="term" value="F:acid-thiol ligase activity"/>
    <property type="evidence" value="ECO:0007669"/>
    <property type="project" value="UniProtKB-ARBA"/>
</dbReference>